<dbReference type="PRINTS" id="PR00909">
    <property type="entry name" value="SPERMDNBNDNG"/>
</dbReference>
<dbReference type="PANTHER" id="PTHR30222">
    <property type="entry name" value="SPERMIDINE/PUTRESCINE-BINDING PERIPLASMIC PROTEIN"/>
    <property type="match status" value="1"/>
</dbReference>
<dbReference type="Pfam" id="PF13416">
    <property type="entry name" value="SBP_bac_8"/>
    <property type="match status" value="1"/>
</dbReference>
<gene>
    <name evidence="5" type="primary">potD</name>
    <name evidence="5" type="ORF">NCTC13834_01905</name>
</gene>
<protein>
    <submittedName>
        <fullName evidence="5">Spermidine putrescine-binding periplasmic protein</fullName>
    </submittedName>
</protein>
<dbReference type="CDD" id="cd13590">
    <property type="entry name" value="PBP2_PotD_PotF_like"/>
    <property type="match status" value="1"/>
</dbReference>
<evidence type="ECO:0000256" key="4">
    <source>
        <dbReference type="ARBA" id="ARBA00022764"/>
    </source>
</evidence>
<dbReference type="Proteomes" id="UP000254412">
    <property type="component" value="Unassembled WGS sequence"/>
</dbReference>
<evidence type="ECO:0000256" key="1">
    <source>
        <dbReference type="ARBA" id="ARBA00004418"/>
    </source>
</evidence>
<accession>A0A380GQN0</accession>
<dbReference type="PANTHER" id="PTHR30222:SF17">
    <property type="entry name" value="SPERMIDINE_PUTRESCINE-BINDING PERIPLASMIC PROTEIN"/>
    <property type="match status" value="1"/>
</dbReference>
<organism evidence="5 6">
    <name type="scientific">Staphylococcus nepalensis</name>
    <dbReference type="NCBI Taxonomy" id="214473"/>
    <lineage>
        <taxon>Bacteria</taxon>
        <taxon>Bacillati</taxon>
        <taxon>Bacillota</taxon>
        <taxon>Bacilli</taxon>
        <taxon>Bacillales</taxon>
        <taxon>Staphylococcaceae</taxon>
        <taxon>Staphylococcus</taxon>
    </lineage>
</organism>
<reference evidence="5 6" key="1">
    <citation type="submission" date="2018-06" db="EMBL/GenBank/DDBJ databases">
        <authorList>
            <consortium name="Pathogen Informatics"/>
            <person name="Doyle S."/>
        </authorList>
    </citation>
    <scope>NUCLEOTIDE SEQUENCE [LARGE SCALE GENOMIC DNA]</scope>
    <source>
        <strain evidence="5 6">NCTC13834</strain>
    </source>
</reference>
<comment type="subcellular location">
    <subcellularLocation>
        <location evidence="1">Periplasm</location>
    </subcellularLocation>
</comment>
<dbReference type="Gene3D" id="3.40.190.10">
    <property type="entry name" value="Periplasmic binding protein-like II"/>
    <property type="match status" value="2"/>
</dbReference>
<proteinExistence type="predicted"/>
<keyword evidence="3" id="KW-0732">Signal</keyword>
<dbReference type="AlphaFoldDB" id="A0A380GQN0"/>
<dbReference type="SUPFAM" id="SSF53850">
    <property type="entry name" value="Periplasmic binding protein-like II"/>
    <property type="match status" value="1"/>
</dbReference>
<keyword evidence="2" id="KW-0813">Transport</keyword>
<dbReference type="GO" id="GO:0042597">
    <property type="term" value="C:periplasmic space"/>
    <property type="evidence" value="ECO:0007669"/>
    <property type="project" value="UniProtKB-SubCell"/>
</dbReference>
<keyword evidence="4" id="KW-0574">Periplasm</keyword>
<evidence type="ECO:0000256" key="2">
    <source>
        <dbReference type="ARBA" id="ARBA00022448"/>
    </source>
</evidence>
<dbReference type="GO" id="GO:0019808">
    <property type="term" value="F:polyamine binding"/>
    <property type="evidence" value="ECO:0007669"/>
    <property type="project" value="InterPro"/>
</dbReference>
<dbReference type="InterPro" id="IPR006059">
    <property type="entry name" value="SBP"/>
</dbReference>
<evidence type="ECO:0000256" key="3">
    <source>
        <dbReference type="ARBA" id="ARBA00022729"/>
    </source>
</evidence>
<dbReference type="EMBL" id="UHDS01000001">
    <property type="protein sequence ID" value="SUM55538.1"/>
    <property type="molecule type" value="Genomic_DNA"/>
</dbReference>
<dbReference type="GO" id="GO:0015846">
    <property type="term" value="P:polyamine transport"/>
    <property type="evidence" value="ECO:0007669"/>
    <property type="project" value="InterPro"/>
</dbReference>
<name>A0A380GQN0_9STAP</name>
<evidence type="ECO:0000313" key="6">
    <source>
        <dbReference type="Proteomes" id="UP000254412"/>
    </source>
</evidence>
<sequence length="256" mass="29499">MLLPLNHEKIPNIKNLDKDYMNMPFDKGNRYSIPYFFGTVGILYNKDVYPDDDFSSWKSLYHTKYKNDILLIDGAREIIGLSLNKLGYSLNDTQTQHLKKAENDLKVLSPNVRGVVGDEISMMLEQHEANIAVVWSGVAASIIQNNSDFDYIVPKEGPNLWFDNMVIPKTAQNKAGAHQFINFILNTQNSKQNTEWVAYATPNKSSRDQLPNYIKNDERFYPSKSVQSHLEIYKNLGKDTLSEYNERFLNFKMSLN</sequence>
<evidence type="ECO:0000313" key="5">
    <source>
        <dbReference type="EMBL" id="SUM55538.1"/>
    </source>
</evidence>
<dbReference type="InterPro" id="IPR001188">
    <property type="entry name" value="Sperm_putr-bd"/>
</dbReference>